<dbReference type="KEGG" id="vg:1261864"/>
<protein>
    <submittedName>
        <fullName evidence="7">DNA, complete genome</fullName>
    </submittedName>
</protein>
<dbReference type="GO" id="GO:0033644">
    <property type="term" value="C:host cell membrane"/>
    <property type="evidence" value="ECO:0007669"/>
    <property type="project" value="UniProtKB-SubCell"/>
</dbReference>
<dbReference type="InterPro" id="IPR027417">
    <property type="entry name" value="P-loop_NTPase"/>
</dbReference>
<keyword evidence="2" id="KW-0812">Transmembrane</keyword>
<evidence type="ECO:0000256" key="5">
    <source>
        <dbReference type="ARBA" id="ARBA00023136"/>
    </source>
</evidence>
<dbReference type="Proteomes" id="UP000000978">
    <property type="component" value="Segment"/>
</dbReference>
<evidence type="ECO:0000256" key="3">
    <source>
        <dbReference type="ARBA" id="ARBA00022870"/>
    </source>
</evidence>
<organism evidence="7 8">
    <name type="scientific">Vibrio phage fs2</name>
    <dbReference type="NCBI Taxonomy" id="83201"/>
    <lineage>
        <taxon>Viruses</taxon>
        <taxon>Monodnaviria</taxon>
        <taxon>Loebvirae</taxon>
        <taxon>Hofneiviricota</taxon>
        <taxon>Faserviricetes</taxon>
        <taxon>Tubulavirales</taxon>
        <taxon>Inoviridae</taxon>
        <taxon>Saetivirus</taxon>
        <taxon>Saetivirus fs2</taxon>
    </lineage>
</organism>
<keyword evidence="8" id="KW-1185">Reference proteome</keyword>
<dbReference type="InterPro" id="IPR008900">
    <property type="entry name" value="Zot_N"/>
</dbReference>
<proteinExistence type="predicted"/>
<dbReference type="EMBL" id="AB002632">
    <property type="protein sequence ID" value="BAA33483.1"/>
    <property type="molecule type" value="Genomic_DNA"/>
</dbReference>
<keyword evidence="3" id="KW-1043">Host membrane</keyword>
<evidence type="ECO:0000256" key="2">
    <source>
        <dbReference type="ARBA" id="ARBA00022692"/>
    </source>
</evidence>
<evidence type="ECO:0000256" key="4">
    <source>
        <dbReference type="ARBA" id="ARBA00022989"/>
    </source>
</evidence>
<accession>O80263</accession>
<sequence>MASVYFVTGKLGSGKSLIAVSRIRDALMRGVPVATNLNINLKEMIGRDKRNTRLYRLPDKPTVEDIEILGYAISPYDTSKDGLIVLDECGTWFNSRTWNDKNRQALLDRFLHIRKLGWDVIFIVQNISMVDKQAREGLAEHVVHCKRLDRMQIPYLSTIVWILTLGQLKIPMPKLHIGIVKYGDTINALTVDKWMLWGTDLYSSYDTKQIFQNHYPHGTYSVLPPWYIHGRYTVPYTARNIMRITKILFRKYSRVAMFAVGPAFGAAFWHFTSPEPELIQLVQAQNQMLSSQPDSKLSELLGGFTISRYTALPDAPVTFELSNGAKRLTSYELQSMGFEIEPLSRCEIIIKSGAQNETIHC</sequence>
<keyword evidence="4" id="KW-1133">Transmembrane helix</keyword>
<dbReference type="RefSeq" id="NP_047371.1">
    <property type="nucleotide sequence ID" value="NC_001956.1"/>
</dbReference>
<comment type="subcellular location">
    <subcellularLocation>
        <location evidence="1">Host membrane</location>
        <topology evidence="1">Single-pass membrane protein</topology>
    </subcellularLocation>
</comment>
<dbReference type="OrthoDB" id="9125at10239"/>
<reference evidence="7 8" key="1">
    <citation type="journal article" date="1998" name="Microbiology">
        <title>A novel filamentous phage, fs-2, of Vibrio cholerae O139.</title>
        <authorList>
            <person name="Ikema M."/>
            <person name="Honma Y."/>
        </authorList>
    </citation>
    <scope>NUCLEOTIDE SEQUENCE</scope>
</reference>
<evidence type="ECO:0000256" key="1">
    <source>
        <dbReference type="ARBA" id="ARBA00004379"/>
    </source>
</evidence>
<evidence type="ECO:0000259" key="6">
    <source>
        <dbReference type="Pfam" id="PF05707"/>
    </source>
</evidence>
<keyword evidence="5" id="KW-0472">Membrane</keyword>
<dbReference type="GeneID" id="1261864"/>
<dbReference type="Gene3D" id="3.40.50.300">
    <property type="entry name" value="P-loop containing nucleotide triphosphate hydrolases"/>
    <property type="match status" value="1"/>
</dbReference>
<dbReference type="SUPFAM" id="SSF52540">
    <property type="entry name" value="P-loop containing nucleoside triphosphate hydrolases"/>
    <property type="match status" value="1"/>
</dbReference>
<evidence type="ECO:0000313" key="8">
    <source>
        <dbReference type="Proteomes" id="UP000000978"/>
    </source>
</evidence>
<name>O80263_9VIRU</name>
<evidence type="ECO:0000313" key="7">
    <source>
        <dbReference type="EMBL" id="BAA33483.1"/>
    </source>
</evidence>
<feature type="domain" description="Zona occludens toxin N-terminal" evidence="6">
    <location>
        <begin position="3"/>
        <end position="154"/>
    </location>
</feature>
<dbReference type="Pfam" id="PF05707">
    <property type="entry name" value="Zot"/>
    <property type="match status" value="1"/>
</dbReference>